<protein>
    <submittedName>
        <fullName evidence="1">CLUMA_CG017058, isoform A</fullName>
    </submittedName>
</protein>
<proteinExistence type="predicted"/>
<organism evidence="1 2">
    <name type="scientific">Clunio marinus</name>
    <dbReference type="NCBI Taxonomy" id="568069"/>
    <lineage>
        <taxon>Eukaryota</taxon>
        <taxon>Metazoa</taxon>
        <taxon>Ecdysozoa</taxon>
        <taxon>Arthropoda</taxon>
        <taxon>Hexapoda</taxon>
        <taxon>Insecta</taxon>
        <taxon>Pterygota</taxon>
        <taxon>Neoptera</taxon>
        <taxon>Endopterygota</taxon>
        <taxon>Diptera</taxon>
        <taxon>Nematocera</taxon>
        <taxon>Chironomoidea</taxon>
        <taxon>Chironomidae</taxon>
        <taxon>Clunio</taxon>
    </lineage>
</organism>
<evidence type="ECO:0000313" key="2">
    <source>
        <dbReference type="Proteomes" id="UP000183832"/>
    </source>
</evidence>
<evidence type="ECO:0000313" key="1">
    <source>
        <dbReference type="EMBL" id="CRL03937.1"/>
    </source>
</evidence>
<sequence>MYFNKCFAIFFPLNEIFITLHLINVHCSGRNGGGRDISPTHVKCSKVLSNLHELRTRLRSRKEKSRPKAIRIFIELCVPTLTSITTHVIDVIRK</sequence>
<dbReference type="AlphaFoldDB" id="A0A1J1IZC4"/>
<name>A0A1J1IZC4_9DIPT</name>
<dbReference type="Proteomes" id="UP000183832">
    <property type="component" value="Unassembled WGS sequence"/>
</dbReference>
<reference evidence="1 2" key="1">
    <citation type="submission" date="2015-04" db="EMBL/GenBank/DDBJ databases">
        <authorList>
            <person name="Syromyatnikov M.Y."/>
            <person name="Popov V.N."/>
        </authorList>
    </citation>
    <scope>NUCLEOTIDE SEQUENCE [LARGE SCALE GENOMIC DNA]</scope>
</reference>
<gene>
    <name evidence="1" type="ORF">CLUMA_CG017058</name>
</gene>
<accession>A0A1J1IZC4</accession>
<dbReference type="EMBL" id="CVRI01000060">
    <property type="protein sequence ID" value="CRL03937.1"/>
    <property type="molecule type" value="Genomic_DNA"/>
</dbReference>
<keyword evidence="2" id="KW-1185">Reference proteome</keyword>